<dbReference type="PROSITE" id="PS00041">
    <property type="entry name" value="HTH_ARAC_FAMILY_1"/>
    <property type="match status" value="1"/>
</dbReference>
<organism evidence="5 6">
    <name type="scientific">Roseinatronobacter bogoriensis subsp. barguzinensis</name>
    <dbReference type="NCBI Taxonomy" id="441209"/>
    <lineage>
        <taxon>Bacteria</taxon>
        <taxon>Pseudomonadati</taxon>
        <taxon>Pseudomonadota</taxon>
        <taxon>Alphaproteobacteria</taxon>
        <taxon>Rhodobacterales</taxon>
        <taxon>Paracoccaceae</taxon>
        <taxon>Roseinatronobacter</taxon>
    </lineage>
</organism>
<dbReference type="InterPro" id="IPR018060">
    <property type="entry name" value="HTH_AraC"/>
</dbReference>
<dbReference type="CDD" id="cd03136">
    <property type="entry name" value="GATase1_AraC_ArgR_like"/>
    <property type="match status" value="1"/>
</dbReference>
<proteinExistence type="predicted"/>
<dbReference type="InterPro" id="IPR009057">
    <property type="entry name" value="Homeodomain-like_sf"/>
</dbReference>
<dbReference type="GO" id="GO:0003700">
    <property type="term" value="F:DNA-binding transcription factor activity"/>
    <property type="evidence" value="ECO:0007669"/>
    <property type="project" value="InterPro"/>
</dbReference>
<dbReference type="SUPFAM" id="SSF46689">
    <property type="entry name" value="Homeodomain-like"/>
    <property type="match status" value="2"/>
</dbReference>
<dbReference type="STRING" id="441209.GCA_001870665_03218"/>
<dbReference type="PANTHER" id="PTHR43130:SF3">
    <property type="entry name" value="HTH-TYPE TRANSCRIPTIONAL REGULATOR RV1931C"/>
    <property type="match status" value="1"/>
</dbReference>
<dbReference type="GO" id="GO:0043565">
    <property type="term" value="F:sequence-specific DNA binding"/>
    <property type="evidence" value="ECO:0007669"/>
    <property type="project" value="InterPro"/>
</dbReference>
<dbReference type="PANTHER" id="PTHR43130">
    <property type="entry name" value="ARAC-FAMILY TRANSCRIPTIONAL REGULATOR"/>
    <property type="match status" value="1"/>
</dbReference>
<reference evidence="5 6" key="1">
    <citation type="submission" date="2017-11" db="EMBL/GenBank/DDBJ databases">
        <title>Revised Sequence and Annotation of the Rhodobaca barguzinensis strain alga05 Genome.</title>
        <authorList>
            <person name="Kopejtka K."/>
            <person name="Tomasch J.M."/>
            <person name="Bunk B."/>
            <person name="Koblizek M."/>
        </authorList>
    </citation>
    <scope>NUCLEOTIDE SEQUENCE [LARGE SCALE GENOMIC DNA]</scope>
    <source>
        <strain evidence="6">alga05</strain>
    </source>
</reference>
<evidence type="ECO:0000256" key="2">
    <source>
        <dbReference type="ARBA" id="ARBA00023125"/>
    </source>
</evidence>
<dbReference type="InterPro" id="IPR018062">
    <property type="entry name" value="HTH_AraC-typ_CS"/>
</dbReference>
<evidence type="ECO:0000256" key="3">
    <source>
        <dbReference type="ARBA" id="ARBA00023163"/>
    </source>
</evidence>
<dbReference type="Pfam" id="PF12833">
    <property type="entry name" value="HTH_18"/>
    <property type="match status" value="1"/>
</dbReference>
<name>A0A2K8KD04_9RHOB</name>
<dbReference type="InterPro" id="IPR052158">
    <property type="entry name" value="INH-QAR"/>
</dbReference>
<dbReference type="SMART" id="SM00342">
    <property type="entry name" value="HTH_ARAC"/>
    <property type="match status" value="1"/>
</dbReference>
<dbReference type="OrthoDB" id="9793400at2"/>
<feature type="domain" description="HTH araC/xylS-type" evidence="4">
    <location>
        <begin position="217"/>
        <end position="314"/>
    </location>
</feature>
<dbReference type="RefSeq" id="WP_071481762.1">
    <property type="nucleotide sequence ID" value="NZ_CP024899.1"/>
</dbReference>
<evidence type="ECO:0000259" key="4">
    <source>
        <dbReference type="PROSITE" id="PS01124"/>
    </source>
</evidence>
<dbReference type="AlphaFoldDB" id="A0A2K8KD04"/>
<dbReference type="InterPro" id="IPR029062">
    <property type="entry name" value="Class_I_gatase-like"/>
</dbReference>
<keyword evidence="2" id="KW-0238">DNA-binding</keyword>
<dbReference type="EMBL" id="CP024899">
    <property type="protein sequence ID" value="ATX67327.1"/>
    <property type="molecule type" value="Genomic_DNA"/>
</dbReference>
<dbReference type="PROSITE" id="PS01124">
    <property type="entry name" value="HTH_ARAC_FAMILY_2"/>
    <property type="match status" value="1"/>
</dbReference>
<keyword evidence="6" id="KW-1185">Reference proteome</keyword>
<evidence type="ECO:0000313" key="5">
    <source>
        <dbReference type="EMBL" id="ATX67327.1"/>
    </source>
</evidence>
<keyword evidence="3" id="KW-0804">Transcription</keyword>
<evidence type="ECO:0000313" key="6">
    <source>
        <dbReference type="Proteomes" id="UP000228948"/>
    </source>
</evidence>
<dbReference type="Gene3D" id="1.10.10.60">
    <property type="entry name" value="Homeodomain-like"/>
    <property type="match status" value="1"/>
</dbReference>
<dbReference type="Gene3D" id="3.40.50.880">
    <property type="match status" value="1"/>
</dbReference>
<gene>
    <name evidence="5" type="ORF">BG454_17165</name>
</gene>
<dbReference type="Proteomes" id="UP000228948">
    <property type="component" value="Chromosome"/>
</dbReference>
<dbReference type="KEGG" id="rbg:BG454_17165"/>
<sequence length="326" mass="35482">MTTSKPAFVFLVEDGFAMLPFTSAIEVLRLANKLTHSTQYSYWVSTLGDVRVTASNGVGIDPSRQIAELGREDRIVVVSGDGVCQARNAGHSSFLHKAARFGHEIWGLSSGVVRLAQAGLLSGRSVSAHWEDIPYLEQNFPSITVTSSLFTFSQKIATCAGGLSAADLMLSHLRMSGPATLADEISARLILDGTRAGRVVQKLPTRLRYRSSSPKVQLALELMDGFMDDPLPISEIAAKVAVSQRQLERLFMTELGKTPKQLYLELRLETARYDVLVSTRPITSIGLDYGFNPNSFARNYVKMFGITPKADRAGAKGQAPQKAGES</sequence>
<dbReference type="SUPFAM" id="SSF52317">
    <property type="entry name" value="Class I glutamine amidotransferase-like"/>
    <property type="match status" value="1"/>
</dbReference>
<evidence type="ECO:0000256" key="1">
    <source>
        <dbReference type="ARBA" id="ARBA00023015"/>
    </source>
</evidence>
<protein>
    <recommendedName>
        <fullName evidence="4">HTH araC/xylS-type domain-containing protein</fullName>
    </recommendedName>
</protein>
<accession>A0A2K8KD04</accession>
<keyword evidence="1" id="KW-0805">Transcription regulation</keyword>